<dbReference type="Gene3D" id="3.90.245.10">
    <property type="entry name" value="Ribonucleoside hydrolase-like"/>
    <property type="match status" value="1"/>
</dbReference>
<dbReference type="PANTHER" id="PTHR46190">
    <property type="entry name" value="SI:CH211-201H21.5-RELATED"/>
    <property type="match status" value="1"/>
</dbReference>
<accession>A0A815N8K3</accession>
<reference evidence="6" key="1">
    <citation type="submission" date="2021-02" db="EMBL/GenBank/DDBJ databases">
        <authorList>
            <person name="Nowell W R."/>
        </authorList>
    </citation>
    <scope>NUCLEOTIDE SEQUENCE</scope>
</reference>
<dbReference type="EMBL" id="CAJNOH010001086">
    <property type="protein sequence ID" value="CAF1174137.1"/>
    <property type="molecule type" value="Genomic_DNA"/>
</dbReference>
<dbReference type="EMBL" id="CAJNOL010001889">
    <property type="protein sequence ID" value="CAF1433742.1"/>
    <property type="molecule type" value="Genomic_DNA"/>
</dbReference>
<evidence type="ECO:0000256" key="1">
    <source>
        <dbReference type="ARBA" id="ARBA00009176"/>
    </source>
</evidence>
<dbReference type="InterPro" id="IPR001910">
    <property type="entry name" value="Inosine/uridine_hydrolase_dom"/>
</dbReference>
<keyword evidence="7" id="KW-1185">Reference proteome</keyword>
<sequence length="341" mass="38543">MVEYEIFQIIMALSSKTRPLKLVIDTDPGIDDCHAIMMALSYPNVEILGISIVTGNTSLINGIRNIHYLLHTFNRKDIPVFRGAERALDGRQKYAPHVHGEDGFGNVTKDKQIDLDLLSNEPAAVALVRLARENRGELVIAAIGPLTNLFLAHRLDPEFSQNLKYLYIMGGNCTIPRYNTLSIGIEFNFACDPLAASIVLEEFQTILRIITFELTCMMAIPFDMLDKEFLSLKENPNNQKARLFSEVSQFLIDFSKASPTNPEFYIGLASCDAVCLACVLDESIIEEIRHVYACVEPFGKLASGHMISDWFDHFKREPNVEIIANINKEKFYQLFRLCVQE</sequence>
<organism evidence="6 7">
    <name type="scientific">Rotaria sordida</name>
    <dbReference type="NCBI Taxonomy" id="392033"/>
    <lineage>
        <taxon>Eukaryota</taxon>
        <taxon>Metazoa</taxon>
        <taxon>Spiralia</taxon>
        <taxon>Gnathifera</taxon>
        <taxon>Rotifera</taxon>
        <taxon>Eurotatoria</taxon>
        <taxon>Bdelloidea</taxon>
        <taxon>Philodinida</taxon>
        <taxon>Philodinidae</taxon>
        <taxon>Rotaria</taxon>
    </lineage>
</organism>
<dbReference type="Proteomes" id="UP000663864">
    <property type="component" value="Unassembled WGS sequence"/>
</dbReference>
<evidence type="ECO:0000313" key="5">
    <source>
        <dbReference type="EMBL" id="CAF1422486.1"/>
    </source>
</evidence>
<evidence type="ECO:0000313" key="3">
    <source>
        <dbReference type="EMBL" id="CAF0904385.1"/>
    </source>
</evidence>
<comment type="similarity">
    <text evidence="1">Belongs to the IUNH family.</text>
</comment>
<dbReference type="EMBL" id="CAJNOL010001810">
    <property type="protein sequence ID" value="CAF1422486.1"/>
    <property type="molecule type" value="Genomic_DNA"/>
</dbReference>
<evidence type="ECO:0000313" key="6">
    <source>
        <dbReference type="EMBL" id="CAF1433742.1"/>
    </source>
</evidence>
<protein>
    <recommendedName>
        <fullName evidence="2">Inosine/uridine-preferring nucleoside hydrolase domain-containing protein</fullName>
    </recommendedName>
</protein>
<evidence type="ECO:0000259" key="2">
    <source>
        <dbReference type="Pfam" id="PF01156"/>
    </source>
</evidence>
<comment type="caution">
    <text evidence="6">The sequence shown here is derived from an EMBL/GenBank/DDBJ whole genome shotgun (WGS) entry which is preliminary data.</text>
</comment>
<feature type="domain" description="Inosine/uridine-preferring nucleoside hydrolase" evidence="2">
    <location>
        <begin position="22"/>
        <end position="333"/>
    </location>
</feature>
<dbReference type="InterPro" id="IPR036452">
    <property type="entry name" value="Ribo_hydro-like"/>
</dbReference>
<dbReference type="SUPFAM" id="SSF53590">
    <property type="entry name" value="Nucleoside hydrolase"/>
    <property type="match status" value="1"/>
</dbReference>
<evidence type="ECO:0000313" key="7">
    <source>
        <dbReference type="Proteomes" id="UP000663870"/>
    </source>
</evidence>
<dbReference type="PANTHER" id="PTHR46190:SF1">
    <property type="entry name" value="SI:CH211-201H21.5"/>
    <property type="match status" value="1"/>
</dbReference>
<dbReference type="AlphaFoldDB" id="A0A815N8K3"/>
<dbReference type="Proteomes" id="UP000663870">
    <property type="component" value="Unassembled WGS sequence"/>
</dbReference>
<dbReference type="EMBL" id="CAJNOT010000231">
    <property type="protein sequence ID" value="CAF0904385.1"/>
    <property type="molecule type" value="Genomic_DNA"/>
</dbReference>
<proteinExistence type="inferred from homology"/>
<dbReference type="Proteomes" id="UP000663854">
    <property type="component" value="Unassembled WGS sequence"/>
</dbReference>
<dbReference type="Pfam" id="PF01156">
    <property type="entry name" value="IU_nuc_hydro"/>
    <property type="match status" value="1"/>
</dbReference>
<evidence type="ECO:0000313" key="4">
    <source>
        <dbReference type="EMBL" id="CAF1174137.1"/>
    </source>
</evidence>
<gene>
    <name evidence="5" type="ORF">JXQ802_LOCUS35939</name>
    <name evidence="6" type="ORF">JXQ802_LOCUS36586</name>
    <name evidence="4" type="ORF">PYM288_LOCUS23435</name>
    <name evidence="3" type="ORF">ZHD862_LOCUS7555</name>
</gene>
<dbReference type="GO" id="GO:0016799">
    <property type="term" value="F:hydrolase activity, hydrolyzing N-glycosyl compounds"/>
    <property type="evidence" value="ECO:0007669"/>
    <property type="project" value="InterPro"/>
</dbReference>
<name>A0A815N8K3_9BILA</name>
<dbReference type="InterPro" id="IPR052775">
    <property type="entry name" value="IUN_hydrolase"/>
</dbReference>